<feature type="domain" description="Histidine kinase" evidence="15">
    <location>
        <begin position="672"/>
        <end position="887"/>
    </location>
</feature>
<evidence type="ECO:0000256" key="7">
    <source>
        <dbReference type="ARBA" id="ARBA00022741"/>
    </source>
</evidence>
<dbReference type="Pfam" id="PF13493">
    <property type="entry name" value="DUF4118"/>
    <property type="match status" value="1"/>
</dbReference>
<evidence type="ECO:0000256" key="1">
    <source>
        <dbReference type="ARBA" id="ARBA00000085"/>
    </source>
</evidence>
<dbReference type="CDD" id="cd00082">
    <property type="entry name" value="HisKA"/>
    <property type="match status" value="1"/>
</dbReference>
<dbReference type="InterPro" id="IPR038318">
    <property type="entry name" value="KdpD_sf"/>
</dbReference>
<dbReference type="RefSeq" id="WP_139687659.1">
    <property type="nucleotide sequence ID" value="NZ_WEHW01000009.1"/>
</dbReference>
<dbReference type="GO" id="GO:0000155">
    <property type="term" value="F:phosphorelay sensor kinase activity"/>
    <property type="evidence" value="ECO:0007669"/>
    <property type="project" value="InterPro"/>
</dbReference>
<evidence type="ECO:0000256" key="14">
    <source>
        <dbReference type="SAM" id="Phobius"/>
    </source>
</evidence>
<evidence type="ECO:0000313" key="17">
    <source>
        <dbReference type="Proteomes" id="UP000469462"/>
    </source>
</evidence>
<dbReference type="FunFam" id="3.40.50.300:FF:000483">
    <property type="entry name" value="Sensor histidine kinase KdpD"/>
    <property type="match status" value="1"/>
</dbReference>
<evidence type="ECO:0000256" key="3">
    <source>
        <dbReference type="ARBA" id="ARBA00012438"/>
    </source>
</evidence>
<organism evidence="16 17">
    <name type="scientific">Sutterella seckii</name>
    <dbReference type="NCBI Taxonomy" id="1944635"/>
    <lineage>
        <taxon>Bacteria</taxon>
        <taxon>Pseudomonadati</taxon>
        <taxon>Pseudomonadota</taxon>
        <taxon>Betaproteobacteria</taxon>
        <taxon>Burkholderiales</taxon>
        <taxon>Sutterellaceae</taxon>
        <taxon>Sutterella</taxon>
    </lineage>
</organism>
<dbReference type="SMART" id="SM00388">
    <property type="entry name" value="HisKA"/>
    <property type="match status" value="1"/>
</dbReference>
<keyword evidence="4" id="KW-0597">Phosphoprotein</keyword>
<evidence type="ECO:0000256" key="11">
    <source>
        <dbReference type="ARBA" id="ARBA00023012"/>
    </source>
</evidence>
<evidence type="ECO:0000256" key="5">
    <source>
        <dbReference type="ARBA" id="ARBA00022679"/>
    </source>
</evidence>
<evidence type="ECO:0000256" key="13">
    <source>
        <dbReference type="SAM" id="MobiDB-lite"/>
    </source>
</evidence>
<accession>A0AAI9SCK5</accession>
<keyword evidence="7" id="KW-0547">Nucleotide-binding</keyword>
<sequence length="938" mass="103709">MARDGDGPNPDAVLEEAQRRRRGKLRLFLGMAPGVGKTYAMLTEAHQRRKSGKDCLIGWVDTHSRPDTMRLLKGLEILPRKRMRRGAVWTEELDVDEILRRRPSVVVVDEMPHTNPPGSRHARRWQDIEEILDMGIDVWSALNIQHLESLNGVVARVTGVEVSETVPDRVFDEADEVRLIDLPPDDLIARLNAGKIYLPQVIERARANYFRRSNLIALRELALRFMASRMESQIRSERLLSTRQAVEDTSYGALLVMEYPSLDAVREMSRLARALSSPWHVVWMESALSIPSDSPRVTEVLKFAESLGAETDKLAGDYAAEIGRYAREHNLSLVAVLTASTWQTNARARALKKGSPELNLIFLAAQGSVRGSLAQRMLAMVSDFNLSTSGWWQAAASVGVLCLFLFPFRTAMEPTNHAMIYLLAVLFCGVRYGSGPAALAAMLAVVAFDFTVVEPWLSFSVANAQYFITFLVMLLVGLVAGQLVARRQKLAQAANKREHQTRQLYEASRAFSRALSVEETLKVLSGTLNAQASAESEFWLPDWPDEEEDDQPKKKDAEHVEFDRAEAVLKGADPALIRWCFDHRQSAGRGTHTLASSSYWYVPMEAGGDILAVVVINFRVPQAAEDPVTRNLVEALIALGSQTLQRIDAAQDAKQALIVMEGERLRHTLIQSLSHDLRTPVTMLRMSAEGLLTRLKRGDFPAARADAEKLLESTERMERLVINLLEMARLQTGGIKLSKSWIPADELFGMSIAEMGERLKDYRVDIKIADDCPLLYGDEVLLLRVMTNLLDNAAKYCPKGSVITMAAKRRGDRVAVSVSDNGPGLPAGNPQRLFDPFRRGRRENAVSGVGLGLAICRTIARAHDSEIIASDSPAGGAAFTLMLPQVPVPEMDDEEKVLAQNAGEEESLPQAAPGTEKAPPSDSESDSANSRNSTLPKA</sequence>
<dbReference type="Gene3D" id="3.30.450.40">
    <property type="match status" value="1"/>
</dbReference>
<keyword evidence="10 14" id="KW-1133">Transmembrane helix</keyword>
<dbReference type="Pfam" id="PF02518">
    <property type="entry name" value="HATPase_c"/>
    <property type="match status" value="1"/>
</dbReference>
<comment type="catalytic activity">
    <reaction evidence="1">
        <text>ATP + protein L-histidine = ADP + protein N-phospho-L-histidine.</text>
        <dbReference type="EC" id="2.7.13.3"/>
    </reaction>
</comment>
<dbReference type="SUPFAM" id="SSF55874">
    <property type="entry name" value="ATPase domain of HSP90 chaperone/DNA topoisomerase II/histidine kinase"/>
    <property type="match status" value="1"/>
</dbReference>
<feature type="transmembrane region" description="Helical" evidence="14">
    <location>
        <begin position="420"/>
        <end position="446"/>
    </location>
</feature>
<dbReference type="CDD" id="cd00075">
    <property type="entry name" value="HATPase"/>
    <property type="match status" value="1"/>
</dbReference>
<dbReference type="InterPro" id="IPR005467">
    <property type="entry name" value="His_kinase_dom"/>
</dbReference>
<dbReference type="Pfam" id="PF00512">
    <property type="entry name" value="HisKA"/>
    <property type="match status" value="1"/>
</dbReference>
<dbReference type="EC" id="2.7.13.3" evidence="3"/>
<feature type="region of interest" description="Disordered" evidence="13">
    <location>
        <begin position="890"/>
        <end position="938"/>
    </location>
</feature>
<dbReference type="InterPro" id="IPR029016">
    <property type="entry name" value="GAF-like_dom_sf"/>
</dbReference>
<dbReference type="InterPro" id="IPR003852">
    <property type="entry name" value="Sig_transdc_His_kinase_KdpD_N"/>
</dbReference>
<keyword evidence="8 16" id="KW-0418">Kinase</keyword>
<keyword evidence="6 14" id="KW-0812">Transmembrane</keyword>
<dbReference type="GO" id="GO:0005737">
    <property type="term" value="C:cytoplasm"/>
    <property type="evidence" value="ECO:0007669"/>
    <property type="project" value="UniProtKB-ARBA"/>
</dbReference>
<dbReference type="Proteomes" id="UP000469462">
    <property type="component" value="Unassembled WGS sequence"/>
</dbReference>
<evidence type="ECO:0000259" key="15">
    <source>
        <dbReference type="PROSITE" id="PS50109"/>
    </source>
</evidence>
<keyword evidence="5" id="KW-0808">Transferase</keyword>
<evidence type="ECO:0000256" key="8">
    <source>
        <dbReference type="ARBA" id="ARBA00022777"/>
    </source>
</evidence>
<feature type="transmembrane region" description="Helical" evidence="14">
    <location>
        <begin position="390"/>
        <end position="408"/>
    </location>
</feature>
<dbReference type="InterPro" id="IPR025201">
    <property type="entry name" value="KdpD_TM"/>
</dbReference>
<dbReference type="Gene3D" id="3.30.565.10">
    <property type="entry name" value="Histidine kinase-like ATPase, C-terminal domain"/>
    <property type="match status" value="1"/>
</dbReference>
<evidence type="ECO:0000256" key="9">
    <source>
        <dbReference type="ARBA" id="ARBA00022840"/>
    </source>
</evidence>
<comment type="subcellular location">
    <subcellularLocation>
        <location evidence="2">Membrane</location>
        <topology evidence="2">Multi-pass membrane protein</topology>
    </subcellularLocation>
</comment>
<dbReference type="InterPro" id="IPR003594">
    <property type="entry name" value="HATPase_dom"/>
</dbReference>
<dbReference type="GO" id="GO:0005524">
    <property type="term" value="F:ATP binding"/>
    <property type="evidence" value="ECO:0007669"/>
    <property type="project" value="UniProtKB-KW"/>
</dbReference>
<dbReference type="AlphaFoldDB" id="A0AAI9SCK5"/>
<dbReference type="PROSITE" id="PS50109">
    <property type="entry name" value="HIS_KIN"/>
    <property type="match status" value="1"/>
</dbReference>
<gene>
    <name evidence="16" type="ORF">GBM96_04360</name>
</gene>
<keyword evidence="9" id="KW-0067">ATP-binding</keyword>
<dbReference type="Gene3D" id="3.40.50.300">
    <property type="entry name" value="P-loop containing nucleotide triphosphate hydrolases"/>
    <property type="match status" value="1"/>
</dbReference>
<dbReference type="InterPro" id="IPR003661">
    <property type="entry name" value="HisK_dim/P_dom"/>
</dbReference>
<evidence type="ECO:0000256" key="2">
    <source>
        <dbReference type="ARBA" id="ARBA00004141"/>
    </source>
</evidence>
<dbReference type="InterPro" id="IPR036890">
    <property type="entry name" value="HATPase_C_sf"/>
</dbReference>
<proteinExistence type="predicted"/>
<dbReference type="PRINTS" id="PR00344">
    <property type="entry name" value="BCTRLSENSOR"/>
</dbReference>
<reference evidence="16 17" key="1">
    <citation type="submission" date="2019-10" db="EMBL/GenBank/DDBJ databases">
        <title>Genome diversity of Sutterella seckii.</title>
        <authorList>
            <person name="Chaplin A.V."/>
            <person name="Sokolova S.R."/>
            <person name="Mosin K.A."/>
            <person name="Ivanova E.L."/>
            <person name="Kochetkova T.O."/>
            <person name="Goltsov A.Y."/>
            <person name="Trofimov D.Y."/>
            <person name="Efimov B.A."/>
        </authorList>
    </citation>
    <scope>NUCLEOTIDE SEQUENCE [LARGE SCALE GENOMIC DNA]</scope>
    <source>
        <strain evidence="16 17">ASD3426</strain>
    </source>
</reference>
<dbReference type="Pfam" id="PF02702">
    <property type="entry name" value="KdpD"/>
    <property type="match status" value="1"/>
</dbReference>
<evidence type="ECO:0000256" key="10">
    <source>
        <dbReference type="ARBA" id="ARBA00022989"/>
    </source>
</evidence>
<feature type="transmembrane region" description="Helical" evidence="14">
    <location>
        <begin position="466"/>
        <end position="485"/>
    </location>
</feature>
<keyword evidence="11" id="KW-0902">Two-component regulatory system</keyword>
<dbReference type="Gene3D" id="1.20.120.620">
    <property type="entry name" value="Backbone structure of the membrane domain of e. Coli histidine kinase receptor kdpd"/>
    <property type="match status" value="1"/>
</dbReference>
<dbReference type="InterPro" id="IPR004358">
    <property type="entry name" value="Sig_transdc_His_kin-like_C"/>
</dbReference>
<evidence type="ECO:0000256" key="6">
    <source>
        <dbReference type="ARBA" id="ARBA00022692"/>
    </source>
</evidence>
<keyword evidence="17" id="KW-1185">Reference proteome</keyword>
<evidence type="ECO:0000256" key="12">
    <source>
        <dbReference type="ARBA" id="ARBA00023136"/>
    </source>
</evidence>
<name>A0AAI9SCK5_9BURK</name>
<evidence type="ECO:0000313" key="16">
    <source>
        <dbReference type="EMBL" id="KAB7651889.1"/>
    </source>
</evidence>
<keyword evidence="12 14" id="KW-0472">Membrane</keyword>
<dbReference type="Gene3D" id="1.10.287.130">
    <property type="match status" value="1"/>
</dbReference>
<dbReference type="PANTHER" id="PTHR45569">
    <property type="entry name" value="SENSOR PROTEIN KDPD"/>
    <property type="match status" value="1"/>
</dbReference>
<feature type="compositionally biased region" description="Polar residues" evidence="13">
    <location>
        <begin position="926"/>
        <end position="938"/>
    </location>
</feature>
<dbReference type="GO" id="GO:0005886">
    <property type="term" value="C:plasma membrane"/>
    <property type="evidence" value="ECO:0007669"/>
    <property type="project" value="TreeGrafter"/>
</dbReference>
<protein>
    <recommendedName>
        <fullName evidence="3">histidine kinase</fullName>
        <ecNumber evidence="3">2.7.13.3</ecNumber>
    </recommendedName>
</protein>
<dbReference type="InterPro" id="IPR052023">
    <property type="entry name" value="Histidine_kinase_KdpD"/>
</dbReference>
<dbReference type="InterPro" id="IPR036097">
    <property type="entry name" value="HisK_dim/P_sf"/>
</dbReference>
<dbReference type="PANTHER" id="PTHR45569:SF1">
    <property type="entry name" value="SENSOR PROTEIN KDPD"/>
    <property type="match status" value="1"/>
</dbReference>
<dbReference type="InterPro" id="IPR027417">
    <property type="entry name" value="P-loop_NTPase"/>
</dbReference>
<comment type="caution">
    <text evidence="16">The sequence shown here is derived from an EMBL/GenBank/DDBJ whole genome shotgun (WGS) entry which is preliminary data.</text>
</comment>
<dbReference type="SMART" id="SM00387">
    <property type="entry name" value="HATPase_c"/>
    <property type="match status" value="1"/>
</dbReference>
<dbReference type="EMBL" id="WEHW01000009">
    <property type="protein sequence ID" value="KAB7651889.1"/>
    <property type="molecule type" value="Genomic_DNA"/>
</dbReference>
<evidence type="ECO:0000256" key="4">
    <source>
        <dbReference type="ARBA" id="ARBA00022553"/>
    </source>
</evidence>
<dbReference type="SUPFAM" id="SSF47384">
    <property type="entry name" value="Homodimeric domain of signal transducing histidine kinase"/>
    <property type="match status" value="1"/>
</dbReference>